<dbReference type="InterPro" id="IPR001810">
    <property type="entry name" value="F-box_dom"/>
</dbReference>
<dbReference type="AlphaFoldDB" id="A0A6A6INF8"/>
<proteinExistence type="predicted"/>
<evidence type="ECO:0000313" key="2">
    <source>
        <dbReference type="EMBL" id="KAF2251352.1"/>
    </source>
</evidence>
<dbReference type="Gene3D" id="3.80.10.10">
    <property type="entry name" value="Ribonuclease Inhibitor"/>
    <property type="match status" value="1"/>
</dbReference>
<dbReference type="Proteomes" id="UP000800094">
    <property type="component" value="Unassembled WGS sequence"/>
</dbReference>
<dbReference type="OrthoDB" id="2522477at2759"/>
<evidence type="ECO:0000313" key="3">
    <source>
        <dbReference type="Proteomes" id="UP000800094"/>
    </source>
</evidence>
<dbReference type="SUPFAM" id="SSF52047">
    <property type="entry name" value="RNI-like"/>
    <property type="match status" value="1"/>
</dbReference>
<feature type="domain" description="F-box" evidence="1">
    <location>
        <begin position="1"/>
        <end position="47"/>
    </location>
</feature>
<name>A0A6A6INF8_9PLEO</name>
<evidence type="ECO:0000259" key="1">
    <source>
        <dbReference type="PROSITE" id="PS50181"/>
    </source>
</evidence>
<reference evidence="2" key="1">
    <citation type="journal article" date="2020" name="Stud. Mycol.">
        <title>101 Dothideomycetes genomes: a test case for predicting lifestyles and emergence of pathogens.</title>
        <authorList>
            <person name="Haridas S."/>
            <person name="Albert R."/>
            <person name="Binder M."/>
            <person name="Bloem J."/>
            <person name="Labutti K."/>
            <person name="Salamov A."/>
            <person name="Andreopoulos B."/>
            <person name="Baker S."/>
            <person name="Barry K."/>
            <person name="Bills G."/>
            <person name="Bluhm B."/>
            <person name="Cannon C."/>
            <person name="Castanera R."/>
            <person name="Culley D."/>
            <person name="Daum C."/>
            <person name="Ezra D."/>
            <person name="Gonzalez J."/>
            <person name="Henrissat B."/>
            <person name="Kuo A."/>
            <person name="Liang C."/>
            <person name="Lipzen A."/>
            <person name="Lutzoni F."/>
            <person name="Magnuson J."/>
            <person name="Mondo S."/>
            <person name="Nolan M."/>
            <person name="Ohm R."/>
            <person name="Pangilinan J."/>
            <person name="Park H.-J."/>
            <person name="Ramirez L."/>
            <person name="Alfaro M."/>
            <person name="Sun H."/>
            <person name="Tritt A."/>
            <person name="Yoshinaga Y."/>
            <person name="Zwiers L.-H."/>
            <person name="Turgeon B."/>
            <person name="Goodwin S."/>
            <person name="Spatafora J."/>
            <person name="Crous P."/>
            <person name="Grigoriev I."/>
        </authorList>
    </citation>
    <scope>NUCLEOTIDE SEQUENCE</scope>
    <source>
        <strain evidence="2">CBS 122368</strain>
    </source>
</reference>
<dbReference type="RefSeq" id="XP_033686356.1">
    <property type="nucleotide sequence ID" value="XM_033833147.1"/>
</dbReference>
<organism evidence="2 3">
    <name type="scientific">Trematosphaeria pertusa</name>
    <dbReference type="NCBI Taxonomy" id="390896"/>
    <lineage>
        <taxon>Eukaryota</taxon>
        <taxon>Fungi</taxon>
        <taxon>Dikarya</taxon>
        <taxon>Ascomycota</taxon>
        <taxon>Pezizomycotina</taxon>
        <taxon>Dothideomycetes</taxon>
        <taxon>Pleosporomycetidae</taxon>
        <taxon>Pleosporales</taxon>
        <taxon>Massarineae</taxon>
        <taxon>Trematosphaeriaceae</taxon>
        <taxon>Trematosphaeria</taxon>
    </lineage>
</organism>
<protein>
    <recommendedName>
        <fullName evidence="1">F-box domain-containing protein</fullName>
    </recommendedName>
</protein>
<accession>A0A6A6INF8</accession>
<dbReference type="GeneID" id="54586477"/>
<dbReference type="InterPro" id="IPR032675">
    <property type="entry name" value="LRR_dom_sf"/>
</dbReference>
<dbReference type="PROSITE" id="PS50181">
    <property type="entry name" value="FBOX"/>
    <property type="match status" value="1"/>
</dbReference>
<keyword evidence="3" id="KW-1185">Reference proteome</keyword>
<sequence>MFPLLSLPSDLLQPVIDAIDDGATLVALAQTCSMLQPLAEAQLFRNVYIRNGPDALKLSEVLEGCPRRFDYVYTLEATPSPFDWAGIERLPDLVQRMKKLRELHVESPLINAHRYMPWWAEGPVVEYMGMFEKANDLSIAEAPLRNLTSLTFHSNGPSTRYYHIRTILPVLLSRTLRYLHVSCINMIGDFGGDNLGDERGRTPLQTLILDECYITPTGLRTILSLPRNLVSLSLRETDRHLGHGGSKLNEDIGIVLSALSQQSHSLHFFQHSCPGFFEHRPQSIRELRAAWEQLERYARAANDSPGFSKFAQLRTLELSWLSVLAHILSNPALAPPALETYRLMELDYGYEGNWEHMPAHISAVASATPFKCLELHTLPCHAHPSRLSRTFMLESRAKKLIEVARIVKSRNATTALVSYETNFGTIPPYLYCEEQPKSKVCFESERFWKEEEKYAKLVAEGKHEDRLGEEEGPGDDGTVLAARIITGYRCLGLAELA</sequence>
<gene>
    <name evidence="2" type="ORF">BU26DRAFT_563293</name>
</gene>
<dbReference type="EMBL" id="ML987193">
    <property type="protein sequence ID" value="KAF2251352.1"/>
    <property type="molecule type" value="Genomic_DNA"/>
</dbReference>